<dbReference type="VEuPathDB" id="TriTrypDB:LtaPh_1505700"/>
<reference evidence="2" key="1">
    <citation type="submission" date="2019-11" db="EMBL/GenBank/DDBJ databases">
        <title>Leishmania tarentolae CDS.</title>
        <authorList>
            <person name="Goto Y."/>
            <person name="Yamagishi J."/>
        </authorList>
    </citation>
    <scope>NUCLEOTIDE SEQUENCE [LARGE SCALE GENOMIC DNA]</scope>
    <source>
        <strain evidence="2">Parrot Tar II</strain>
    </source>
</reference>
<feature type="region of interest" description="Disordered" evidence="1">
    <location>
        <begin position="112"/>
        <end position="148"/>
    </location>
</feature>
<dbReference type="AlphaFoldDB" id="A0A640KC27"/>
<evidence type="ECO:0000256" key="1">
    <source>
        <dbReference type="SAM" id="MobiDB-lite"/>
    </source>
</evidence>
<name>A0A640KC27_LEITA</name>
<dbReference type="PDB" id="9E78">
    <property type="method" value="EM"/>
    <property type="resolution" value="2.90 A"/>
    <property type="chains" value="1o=1-236"/>
</dbReference>
<gene>
    <name evidence="2" type="ORF">LtaPh_1505700</name>
</gene>
<dbReference type="EMDB" id="EMD-47661"/>
<keyword evidence="3" id="KW-1185">Reference proteome</keyword>
<evidence type="ECO:0000313" key="2">
    <source>
        <dbReference type="EMBL" id="GET87246.1"/>
    </source>
</evidence>
<protein>
    <submittedName>
        <fullName evidence="2">Uncharacterized protein</fullName>
    </submittedName>
</protein>
<dbReference type="Proteomes" id="UP000419144">
    <property type="component" value="Unassembled WGS sequence"/>
</dbReference>
<evidence type="ECO:0007829" key="4">
    <source>
        <dbReference type="PDB" id="9E78"/>
    </source>
</evidence>
<accession>A0A640KC27</accession>
<reference evidence="4" key="2">
    <citation type="journal article" date="2025" name="Science">
        <title>Evolutionary adaptations of doublet microtubules in trypanosomatid parasites.</title>
        <authorList>
            <person name="Doran M.H."/>
            <person name="Niu Q."/>
            <person name="Zeng J."/>
            <person name="Beneke T."/>
            <person name="Smith J."/>
            <person name="Ren P."/>
            <person name="Fochler S."/>
            <person name="Coscia A."/>
            <person name="Hoog J.L."/>
            <person name="Meleppattu S."/>
            <person name="Lishko P.V."/>
            <person name="Wheeler R.J."/>
            <person name="Gluenz E."/>
            <person name="Zhang R."/>
            <person name="Brown A."/>
        </authorList>
    </citation>
    <scope>STRUCTURE BY ELECTRON MICROSCOPY (2.90 ANGSTROMS)</scope>
</reference>
<keyword evidence="4" id="KW-0002">3D-structure</keyword>
<evidence type="ECO:0000313" key="3">
    <source>
        <dbReference type="Proteomes" id="UP000419144"/>
    </source>
</evidence>
<dbReference type="OrthoDB" id="410807at2759"/>
<dbReference type="EMBL" id="BLBS01000019">
    <property type="protein sequence ID" value="GET87246.1"/>
    <property type="molecule type" value="Genomic_DNA"/>
</dbReference>
<feature type="compositionally biased region" description="Low complexity" evidence="1">
    <location>
        <begin position="112"/>
        <end position="129"/>
    </location>
</feature>
<organism evidence="2 3">
    <name type="scientific">Leishmania tarentolae</name>
    <name type="common">Sauroleishmania tarentolae</name>
    <dbReference type="NCBI Taxonomy" id="5689"/>
    <lineage>
        <taxon>Eukaryota</taxon>
        <taxon>Discoba</taxon>
        <taxon>Euglenozoa</taxon>
        <taxon>Kinetoplastea</taxon>
        <taxon>Metakinetoplastina</taxon>
        <taxon>Trypanosomatida</taxon>
        <taxon>Trypanosomatidae</taxon>
        <taxon>Leishmaniinae</taxon>
        <taxon>Leishmania</taxon>
        <taxon>lizard Leishmania</taxon>
    </lineage>
</organism>
<comment type="caution">
    <text evidence="2">The sequence shown here is derived from an EMBL/GenBank/DDBJ whole genome shotgun (WGS) entry which is preliminary data.</text>
</comment>
<proteinExistence type="evidence at protein level"/>
<sequence length="236" mass="25841">MPPKKKAFMYSIDPELYARSHAPASTIAMGMKSSQASSLCWVNQVRKEEQIRELWDAAYDPQHIREKKALQAVQQTRARDAARHEAYVNPESNPELYRILYMKEPPSSVNNAAAAATASSSSPQPNTTTEAAPAGVVKGTGDPSNNAFSLSARSVTQEYLQARCRNHTLQQRYPSGPFTAAQAVGWAAGSSDPASASSGEASSSLYVQVRRRQIGAYRKPEDEDHALLFGYDYTPK</sequence>